<dbReference type="EMBL" id="JAGKQM010000016">
    <property type="protein sequence ID" value="KAH0875122.1"/>
    <property type="molecule type" value="Genomic_DNA"/>
</dbReference>
<accession>A0ABQ7Z4T5</accession>
<feature type="transmembrane region" description="Helical" evidence="5">
    <location>
        <begin position="248"/>
        <end position="268"/>
    </location>
</feature>
<sequence length="279" mass="30449">MRPVKSISVESLFFATTGDGLGLYICLYPLYYYHQKHPVNYLLLGLFTLALAFVVGLTCAFTNGKVILQSAILDKYLYNNPETTLDWKQMSKIVKGVVGSGGGIHEFSDSQTCFFAFGETRAMAIANLGCDGYDLEEVEMVFKLGLLCSHSDPRARPSMRLVLQYLRGDMSLPELTPLDLSAGNGMNLGGREEFSGIAMSYSSSVFNGFTGVSSITDSLLLVGAILTTVVVLSLTVYTFWAAKRGYDFNFLGPLLFGALIVLIIFAMIQVTPLTPNSMP</sequence>
<keyword evidence="7" id="KW-1185">Reference proteome</keyword>
<comment type="caution">
    <text evidence="5">Lacks conserved residue(s) required for the propagation of feature annotation.</text>
</comment>
<comment type="caution">
    <text evidence="6">The sequence shown here is derived from an EMBL/GenBank/DDBJ whole genome shotgun (WGS) entry which is preliminary data.</text>
</comment>
<dbReference type="Proteomes" id="UP000824890">
    <property type="component" value="Unassembled WGS sequence"/>
</dbReference>
<evidence type="ECO:0000256" key="3">
    <source>
        <dbReference type="ARBA" id="ARBA00022989"/>
    </source>
</evidence>
<keyword evidence="4 5" id="KW-0472">Membrane</keyword>
<name>A0ABQ7Z4T5_BRANA</name>
<dbReference type="InterPro" id="IPR006214">
    <property type="entry name" value="Bax_inhibitor_1-related"/>
</dbReference>
<evidence type="ECO:0000313" key="6">
    <source>
        <dbReference type="EMBL" id="KAH0875122.1"/>
    </source>
</evidence>
<proteinExistence type="inferred from homology"/>
<comment type="subcellular location">
    <subcellularLocation>
        <location evidence="1">Membrane</location>
        <topology evidence="1">Multi-pass membrane protein</topology>
    </subcellularLocation>
</comment>
<protein>
    <submittedName>
        <fullName evidence="6">Uncharacterized protein</fullName>
    </submittedName>
</protein>
<keyword evidence="3 5" id="KW-1133">Transmembrane helix</keyword>
<evidence type="ECO:0000256" key="1">
    <source>
        <dbReference type="ARBA" id="ARBA00004141"/>
    </source>
</evidence>
<comment type="similarity">
    <text evidence="5">Belongs to the BI1 family.</text>
</comment>
<evidence type="ECO:0000256" key="5">
    <source>
        <dbReference type="RuleBase" id="RU004379"/>
    </source>
</evidence>
<feature type="transmembrane region" description="Helical" evidence="5">
    <location>
        <begin position="219"/>
        <end position="242"/>
    </location>
</feature>
<keyword evidence="2 5" id="KW-0812">Transmembrane</keyword>
<evidence type="ECO:0000256" key="2">
    <source>
        <dbReference type="ARBA" id="ARBA00022692"/>
    </source>
</evidence>
<dbReference type="PANTHER" id="PTHR23291:SF117">
    <property type="entry name" value="GENOME ASSEMBLY, CHROMOSOME: A01"/>
    <property type="match status" value="1"/>
</dbReference>
<evidence type="ECO:0000256" key="4">
    <source>
        <dbReference type="ARBA" id="ARBA00023136"/>
    </source>
</evidence>
<organism evidence="6 7">
    <name type="scientific">Brassica napus</name>
    <name type="common">Rape</name>
    <dbReference type="NCBI Taxonomy" id="3708"/>
    <lineage>
        <taxon>Eukaryota</taxon>
        <taxon>Viridiplantae</taxon>
        <taxon>Streptophyta</taxon>
        <taxon>Embryophyta</taxon>
        <taxon>Tracheophyta</taxon>
        <taxon>Spermatophyta</taxon>
        <taxon>Magnoliopsida</taxon>
        <taxon>eudicotyledons</taxon>
        <taxon>Gunneridae</taxon>
        <taxon>Pentapetalae</taxon>
        <taxon>rosids</taxon>
        <taxon>malvids</taxon>
        <taxon>Brassicales</taxon>
        <taxon>Brassicaceae</taxon>
        <taxon>Brassiceae</taxon>
        <taxon>Brassica</taxon>
    </lineage>
</organism>
<reference evidence="6 7" key="1">
    <citation type="submission" date="2021-05" db="EMBL/GenBank/DDBJ databases">
        <title>Genome Assembly of Synthetic Allotetraploid Brassica napus Reveals Homoeologous Exchanges between Subgenomes.</title>
        <authorList>
            <person name="Davis J.T."/>
        </authorList>
    </citation>
    <scope>NUCLEOTIDE SEQUENCE [LARGE SCALE GENOMIC DNA]</scope>
    <source>
        <strain evidence="7">cv. Da-Ae</strain>
        <tissue evidence="6">Seedling</tissue>
    </source>
</reference>
<evidence type="ECO:0000313" key="7">
    <source>
        <dbReference type="Proteomes" id="UP000824890"/>
    </source>
</evidence>
<dbReference type="PANTHER" id="PTHR23291">
    <property type="entry name" value="BAX INHIBITOR-RELATED"/>
    <property type="match status" value="1"/>
</dbReference>
<feature type="transmembrane region" description="Helical" evidence="5">
    <location>
        <begin position="39"/>
        <end position="61"/>
    </location>
</feature>
<gene>
    <name evidence="6" type="ORF">HID58_072484</name>
</gene>
<feature type="transmembrane region" description="Helical" evidence="5">
    <location>
        <begin position="12"/>
        <end position="33"/>
    </location>
</feature>